<feature type="non-terminal residue" evidence="1">
    <location>
        <position position="1"/>
    </location>
</feature>
<protein>
    <submittedName>
        <fullName evidence="1">Uncharacterized protein</fullName>
    </submittedName>
</protein>
<reference evidence="1" key="1">
    <citation type="journal article" date="2015" name="Nature">
        <title>Complex archaea that bridge the gap between prokaryotes and eukaryotes.</title>
        <authorList>
            <person name="Spang A."/>
            <person name="Saw J.H."/>
            <person name="Jorgensen S.L."/>
            <person name="Zaremba-Niedzwiedzka K."/>
            <person name="Martijn J."/>
            <person name="Lind A.E."/>
            <person name="van Eijk R."/>
            <person name="Schleper C."/>
            <person name="Guy L."/>
            <person name="Ettema T.J."/>
        </authorList>
    </citation>
    <scope>NUCLEOTIDE SEQUENCE</scope>
</reference>
<sequence>LIKSLEELFALKDSTGNIRDIEDADIQRVLRANFGSEWRNVYDGWKSKFTVGMAGIDNFKDSLDNINDLRKEYLPGKTFGKDYKMFLINEFPSVYEVYRKHLLGKVIDISKVVAT</sequence>
<proteinExistence type="predicted"/>
<dbReference type="AlphaFoldDB" id="A0A0F9BUA5"/>
<name>A0A0F9BUA5_9ZZZZ</name>
<organism evidence="1">
    <name type="scientific">marine sediment metagenome</name>
    <dbReference type="NCBI Taxonomy" id="412755"/>
    <lineage>
        <taxon>unclassified sequences</taxon>
        <taxon>metagenomes</taxon>
        <taxon>ecological metagenomes</taxon>
    </lineage>
</organism>
<dbReference type="EMBL" id="LAZR01036195">
    <property type="protein sequence ID" value="KKL25490.1"/>
    <property type="molecule type" value="Genomic_DNA"/>
</dbReference>
<comment type="caution">
    <text evidence="1">The sequence shown here is derived from an EMBL/GenBank/DDBJ whole genome shotgun (WGS) entry which is preliminary data.</text>
</comment>
<gene>
    <name evidence="1" type="ORF">LCGC14_2404760</name>
</gene>
<accession>A0A0F9BUA5</accession>
<evidence type="ECO:0000313" key="1">
    <source>
        <dbReference type="EMBL" id="KKL25490.1"/>
    </source>
</evidence>